<evidence type="ECO:0000256" key="1">
    <source>
        <dbReference type="ARBA" id="ARBA00001933"/>
    </source>
</evidence>
<protein>
    <submittedName>
        <fullName evidence="6">Unannotated protein</fullName>
    </submittedName>
</protein>
<dbReference type="CDD" id="cd06828">
    <property type="entry name" value="PLPDE_III_DapDC"/>
    <property type="match status" value="1"/>
</dbReference>
<dbReference type="SUPFAM" id="SSF50621">
    <property type="entry name" value="Alanine racemase C-terminal domain-like"/>
    <property type="match status" value="1"/>
</dbReference>
<evidence type="ECO:0000313" key="6">
    <source>
        <dbReference type="EMBL" id="CAB4635225.1"/>
    </source>
</evidence>
<dbReference type="PANTHER" id="PTHR43727">
    <property type="entry name" value="DIAMINOPIMELATE DECARBOXYLASE"/>
    <property type="match status" value="1"/>
</dbReference>
<evidence type="ECO:0000256" key="3">
    <source>
        <dbReference type="ARBA" id="ARBA00022898"/>
    </source>
</evidence>
<dbReference type="AlphaFoldDB" id="A0A6J6JEY3"/>
<feature type="domain" description="Orn/DAP/Arg decarboxylase 2 N-terminal" evidence="5">
    <location>
        <begin position="71"/>
        <end position="320"/>
    </location>
</feature>
<dbReference type="GO" id="GO:0009089">
    <property type="term" value="P:lysine biosynthetic process via diaminopimelate"/>
    <property type="evidence" value="ECO:0007669"/>
    <property type="project" value="InterPro"/>
</dbReference>
<proteinExistence type="inferred from homology"/>
<dbReference type="Pfam" id="PF02784">
    <property type="entry name" value="Orn_Arg_deC_N"/>
    <property type="match status" value="1"/>
</dbReference>
<dbReference type="InterPro" id="IPR022653">
    <property type="entry name" value="De-COase2_pyr-phos_BS"/>
</dbReference>
<dbReference type="PRINTS" id="PR01181">
    <property type="entry name" value="DAPDCRBXLASE"/>
</dbReference>
<dbReference type="FunFam" id="3.20.20.10:FF:000003">
    <property type="entry name" value="Diaminopimelate decarboxylase"/>
    <property type="match status" value="1"/>
</dbReference>
<comment type="cofactor">
    <cofactor evidence="1">
        <name>pyridoxal 5'-phosphate</name>
        <dbReference type="ChEBI" id="CHEBI:597326"/>
    </cofactor>
</comment>
<evidence type="ECO:0000256" key="4">
    <source>
        <dbReference type="ARBA" id="ARBA00023239"/>
    </source>
</evidence>
<dbReference type="InterPro" id="IPR009006">
    <property type="entry name" value="Ala_racemase/Decarboxylase_C"/>
</dbReference>
<dbReference type="GO" id="GO:0008836">
    <property type="term" value="F:diaminopimelate decarboxylase activity"/>
    <property type="evidence" value="ECO:0007669"/>
    <property type="project" value="InterPro"/>
</dbReference>
<reference evidence="6" key="1">
    <citation type="submission" date="2020-05" db="EMBL/GenBank/DDBJ databases">
        <authorList>
            <person name="Chiriac C."/>
            <person name="Salcher M."/>
            <person name="Ghai R."/>
            <person name="Kavagutti S V."/>
        </authorList>
    </citation>
    <scope>NUCLEOTIDE SEQUENCE</scope>
</reference>
<dbReference type="PROSITE" id="PS00878">
    <property type="entry name" value="ODR_DC_2_1"/>
    <property type="match status" value="1"/>
</dbReference>
<evidence type="ECO:0000259" key="5">
    <source>
        <dbReference type="Pfam" id="PF02784"/>
    </source>
</evidence>
<organism evidence="6">
    <name type="scientific">freshwater metagenome</name>
    <dbReference type="NCBI Taxonomy" id="449393"/>
    <lineage>
        <taxon>unclassified sequences</taxon>
        <taxon>metagenomes</taxon>
        <taxon>ecological metagenomes</taxon>
    </lineage>
</organism>
<dbReference type="InterPro" id="IPR022644">
    <property type="entry name" value="De-COase2_N"/>
</dbReference>
<sequence length="471" mass="49946">MNMNQSKFAPAWLVEPKDANHIDAKIWPAGLTRSAAGDVLLAGLPVGQLAAQFGTPLMLIDQDDFFARGNKVKSAFEKAAAGVGSSAKIYYAGKSLLTTEVVKWIDQLGLNLDVSSGGELALALSGGISPARIGLHGNNKSLYEIGRAVTANVGAIVIDSEIEIERIASVAGAQDKIQGVRIRVNSGVHAHTHEYLATAREDQKFGIAISDVPALVEKIRSHSHLRFLGLHSHIGSQIFALDGFIESVRRLLPLHKQLLAGGPVPELNIGGGFGINYTMADDAPAIEVFADQISQEVAKICKDLGIEVPVLCFEPGRVISGPAGITVYNVGTIKDVQLSEDGVSGVRKYVSIDGGMSDNLRSSLYKANYSPLLASRSSAAKPALARVVGKHCESGDIVVRDCFLPEDVNPNDLVAVAATGAYCHSLASNYNYLTRPAIVAVKAGKAQLILRAETEADMFARDPGYSPEKTG</sequence>
<dbReference type="HAMAP" id="MF_02120">
    <property type="entry name" value="LysA"/>
    <property type="match status" value="1"/>
</dbReference>
<dbReference type="InterPro" id="IPR000183">
    <property type="entry name" value="Orn/DAP/Arg_de-COase"/>
</dbReference>
<keyword evidence="3" id="KW-0663">Pyridoxal phosphate</keyword>
<dbReference type="PRINTS" id="PR01179">
    <property type="entry name" value="ODADCRBXLASE"/>
</dbReference>
<dbReference type="PANTHER" id="PTHR43727:SF2">
    <property type="entry name" value="GROUP IV DECARBOXYLASE"/>
    <property type="match status" value="1"/>
</dbReference>
<keyword evidence="2" id="KW-0210">Decarboxylase</keyword>
<evidence type="ECO:0000256" key="2">
    <source>
        <dbReference type="ARBA" id="ARBA00022793"/>
    </source>
</evidence>
<dbReference type="NCBIfam" id="TIGR01048">
    <property type="entry name" value="lysA"/>
    <property type="match status" value="1"/>
</dbReference>
<accession>A0A6J6JEY3</accession>
<dbReference type="Gene3D" id="2.40.37.10">
    <property type="entry name" value="Lyase, Ornithine Decarboxylase, Chain A, domain 1"/>
    <property type="match status" value="1"/>
</dbReference>
<dbReference type="SUPFAM" id="SSF51419">
    <property type="entry name" value="PLP-binding barrel"/>
    <property type="match status" value="1"/>
</dbReference>
<name>A0A6J6JEY3_9ZZZZ</name>
<keyword evidence="4" id="KW-0456">Lyase</keyword>
<gene>
    <name evidence="6" type="ORF">UFOPK2106_00505</name>
</gene>
<dbReference type="InterPro" id="IPR029066">
    <property type="entry name" value="PLP-binding_barrel"/>
</dbReference>
<dbReference type="EMBL" id="CAEZVS010000055">
    <property type="protein sequence ID" value="CAB4635225.1"/>
    <property type="molecule type" value="Genomic_DNA"/>
</dbReference>
<dbReference type="Gene3D" id="3.20.20.10">
    <property type="entry name" value="Alanine racemase"/>
    <property type="match status" value="1"/>
</dbReference>
<dbReference type="InterPro" id="IPR002986">
    <property type="entry name" value="DAP_deCOOHase_LysA"/>
</dbReference>